<keyword evidence="2" id="KW-1185">Reference proteome</keyword>
<dbReference type="SUPFAM" id="SSF53448">
    <property type="entry name" value="Nucleotide-diphospho-sugar transferases"/>
    <property type="match status" value="1"/>
</dbReference>
<dbReference type="EMBL" id="MF375894">
    <property type="protein sequence ID" value="AUV65332.1"/>
    <property type="molecule type" value="Genomic_DNA"/>
</dbReference>
<evidence type="ECO:0000313" key="2">
    <source>
        <dbReference type="Proteomes" id="UP000297194"/>
    </source>
</evidence>
<dbReference type="InterPro" id="IPR002495">
    <property type="entry name" value="Glyco_trans_8"/>
</dbReference>
<dbReference type="PANTHER" id="PTHR11183">
    <property type="entry name" value="GLYCOGENIN SUBFAMILY MEMBER"/>
    <property type="match status" value="1"/>
</dbReference>
<dbReference type="GO" id="GO:0016757">
    <property type="term" value="F:glycosyltransferase activity"/>
    <property type="evidence" value="ECO:0007669"/>
    <property type="project" value="InterPro"/>
</dbReference>
<reference evidence="1" key="1">
    <citation type="journal article" date="2017" name="Virus Genes">
        <title>The complete genome sequence of a third distinct baculovirus isolated from the true armyworm, Mythimna unipuncta, contains two copies of the lef-7 gene.</title>
        <authorList>
            <person name="Harrison R.L."/>
            <person name="Mowery J.D."/>
            <person name="Rowley D.L."/>
            <person name="Bauchan G.R."/>
            <person name="Theilmann D.A."/>
            <person name="Rohrmann G.F."/>
            <person name="Erlandson M.A."/>
        </authorList>
    </citation>
    <scope>NUCLEOTIDE SEQUENCE [LARGE SCALE GENOMIC DNA]</scope>
    <source>
        <strain evidence="1">#7</strain>
    </source>
</reference>
<evidence type="ECO:0000313" key="1">
    <source>
        <dbReference type="EMBL" id="AUV65332.1"/>
    </source>
</evidence>
<dbReference type="RefSeq" id="YP_009666726.1">
    <property type="nucleotide sequence ID" value="NC_043530.1"/>
</dbReference>
<dbReference type="InterPro" id="IPR050587">
    <property type="entry name" value="GNT1/Glycosyltrans_8"/>
</dbReference>
<sequence length="282" mass="32978">MYAYVTLVMLGDEYVAGAKVLAKSLLCTGTKHDLVCMVTPDVSAEARSELAALYTRVLVVDYVTYKCPPMLTKRQNQMYGSWISYAFTKWQCLTLLEYKKIIYLDADHLVVKSIEHLFHLRAPAMCFTDDNNNYYDRLLYGDTIKPEHLVSFMRYNKILCKGGTVLFEPNVRLYNTILALLRPNNNCLIKCSYHNGFDEQILLQAFIELRVHVTQLSVLYAWNAGAYHRLRKGNEPYVINYYGDVKPWHYADSNRTIDYMDLYTWKWFADKIEYDKRGIKEN</sequence>
<dbReference type="KEGG" id="vg:40527006"/>
<dbReference type="Gene3D" id="3.90.550.10">
    <property type="entry name" value="Spore Coat Polysaccharide Biosynthesis Protein SpsA, Chain A"/>
    <property type="match status" value="1"/>
</dbReference>
<dbReference type="InterPro" id="IPR029044">
    <property type="entry name" value="Nucleotide-diphossugar_trans"/>
</dbReference>
<name>A0A2K9VSB9_9ABAC</name>
<dbReference type="Proteomes" id="UP000297194">
    <property type="component" value="Segment"/>
</dbReference>
<organism evidence="1 2">
    <name type="scientific">Mythimna unipuncta nucleopolyhedrovirus</name>
    <dbReference type="NCBI Taxonomy" id="447897"/>
    <lineage>
        <taxon>Viruses</taxon>
        <taxon>Viruses incertae sedis</taxon>
        <taxon>Naldaviricetes</taxon>
        <taxon>Lefavirales</taxon>
        <taxon>Baculoviridae</taxon>
        <taxon>Alphabaculovirus</taxon>
    </lineage>
</organism>
<dbReference type="Pfam" id="PF01501">
    <property type="entry name" value="Glyco_transf_8"/>
    <property type="match status" value="1"/>
</dbReference>
<dbReference type="GeneID" id="40527006"/>
<protein>
    <submittedName>
        <fullName evidence="1">P13</fullName>
    </submittedName>
</protein>
<proteinExistence type="predicted"/>
<accession>A0A2K9VSB9</accession>